<organism evidence="1 2">
    <name type="scientific">Sipha flava</name>
    <name type="common">yellow sugarcane aphid</name>
    <dbReference type="NCBI Taxonomy" id="143950"/>
    <lineage>
        <taxon>Eukaryota</taxon>
        <taxon>Metazoa</taxon>
        <taxon>Ecdysozoa</taxon>
        <taxon>Arthropoda</taxon>
        <taxon>Hexapoda</taxon>
        <taxon>Insecta</taxon>
        <taxon>Pterygota</taxon>
        <taxon>Neoptera</taxon>
        <taxon>Paraneoptera</taxon>
        <taxon>Hemiptera</taxon>
        <taxon>Sternorrhyncha</taxon>
        <taxon>Aphidomorpha</taxon>
        <taxon>Aphidoidea</taxon>
        <taxon>Aphididae</taxon>
        <taxon>Sipha</taxon>
    </lineage>
</organism>
<feature type="non-terminal residue" evidence="2">
    <location>
        <position position="235"/>
    </location>
</feature>
<dbReference type="OrthoDB" id="6625048at2759"/>
<dbReference type="RefSeq" id="XP_025406004.1">
    <property type="nucleotide sequence ID" value="XM_025550219.1"/>
</dbReference>
<protein>
    <submittedName>
        <fullName evidence="2">Uncharacterized protein LOC112680192</fullName>
    </submittedName>
</protein>
<gene>
    <name evidence="2" type="primary">LOC112680192</name>
</gene>
<evidence type="ECO:0000313" key="1">
    <source>
        <dbReference type="Proteomes" id="UP000694846"/>
    </source>
</evidence>
<dbReference type="GeneID" id="112680192"/>
<evidence type="ECO:0000313" key="2">
    <source>
        <dbReference type="RefSeq" id="XP_025406004.1"/>
    </source>
</evidence>
<dbReference type="Proteomes" id="UP000694846">
    <property type="component" value="Unplaced"/>
</dbReference>
<reference evidence="2" key="1">
    <citation type="submission" date="2025-08" db="UniProtKB">
        <authorList>
            <consortium name="RefSeq"/>
        </authorList>
    </citation>
    <scope>IDENTIFICATION</scope>
    <source>
        <tissue evidence="2">Whole body</tissue>
    </source>
</reference>
<accession>A0A8B8F5B1</accession>
<dbReference type="AlphaFoldDB" id="A0A8B8F5B1"/>
<proteinExistence type="predicted"/>
<name>A0A8B8F5B1_9HEMI</name>
<keyword evidence="1" id="KW-1185">Reference proteome</keyword>
<sequence length="235" mass="27483">MESLKHNKICNNVCPPLKKQVCKSEKPNIKVSNHQKFEIKVPPVFNSGHIGSNLLKTDTSPNVPLCHAILNLYNPLNDPHLKVWLSSPKKQKFLYKQGLISSDNKVISNIKDYSDRQQCLKRRDNYLMNLQRKRDENQKKEQIQVFKADLNNKKEIARKLKALKNIFLEDKLQKKIPIDRTKFKKPEEPKKFKNIKTYTIVGLNKHGKRDMNKYKGTFIKGSPNDYHLLGLFNDF</sequence>